<dbReference type="EMBL" id="DRTH01000135">
    <property type="protein sequence ID" value="HHF08585.1"/>
    <property type="molecule type" value="Genomic_DNA"/>
</dbReference>
<gene>
    <name evidence="1" type="ORF">ENL26_02280</name>
</gene>
<dbReference type="AlphaFoldDB" id="A0A7C5DV34"/>
<proteinExistence type="predicted"/>
<name>A0A7C5DV34_9BACT</name>
<evidence type="ECO:0000313" key="1">
    <source>
        <dbReference type="EMBL" id="HHF08585.1"/>
    </source>
</evidence>
<protein>
    <submittedName>
        <fullName evidence="1">Uncharacterized protein</fullName>
    </submittedName>
</protein>
<comment type="caution">
    <text evidence="1">The sequence shown here is derived from an EMBL/GenBank/DDBJ whole genome shotgun (WGS) entry which is preliminary data.</text>
</comment>
<reference evidence="1" key="1">
    <citation type="journal article" date="2020" name="mSystems">
        <title>Genome- and Community-Level Interaction Insights into Carbon Utilization and Element Cycling Functions of Hydrothermarchaeota in Hydrothermal Sediment.</title>
        <authorList>
            <person name="Zhou Z."/>
            <person name="Liu Y."/>
            <person name="Xu W."/>
            <person name="Pan J."/>
            <person name="Luo Z.H."/>
            <person name="Li M."/>
        </authorList>
    </citation>
    <scope>NUCLEOTIDE SEQUENCE [LARGE SCALE GENOMIC DNA]</scope>
    <source>
        <strain evidence="1">HyVt-80</strain>
    </source>
</reference>
<dbReference type="Proteomes" id="UP000886129">
    <property type="component" value="Unassembled WGS sequence"/>
</dbReference>
<accession>A0A7C5DV34</accession>
<sequence>MRIVYSMELSLETRKSANLIVDISHYLSRNMQLGARGDLLNIRLIGNGKLLVRIITEQGSCTLNEVFERINGYLGLISDALKKNTRSYSISKTFIYHEKGSQTYLIC</sequence>
<organism evidence="1">
    <name type="scientific">Kosmotoga arenicorallina</name>
    <dbReference type="NCBI Taxonomy" id="688066"/>
    <lineage>
        <taxon>Bacteria</taxon>
        <taxon>Thermotogati</taxon>
        <taxon>Thermotogota</taxon>
        <taxon>Thermotogae</taxon>
        <taxon>Kosmotogales</taxon>
        <taxon>Kosmotogaceae</taxon>
        <taxon>Kosmotoga</taxon>
    </lineage>
</organism>